<name>A0A8X6WWJ9_9ARAC</name>
<organism evidence="1 2">
    <name type="scientific">Trichonephila inaurata madagascariensis</name>
    <dbReference type="NCBI Taxonomy" id="2747483"/>
    <lineage>
        <taxon>Eukaryota</taxon>
        <taxon>Metazoa</taxon>
        <taxon>Ecdysozoa</taxon>
        <taxon>Arthropoda</taxon>
        <taxon>Chelicerata</taxon>
        <taxon>Arachnida</taxon>
        <taxon>Araneae</taxon>
        <taxon>Araneomorphae</taxon>
        <taxon>Entelegynae</taxon>
        <taxon>Araneoidea</taxon>
        <taxon>Nephilidae</taxon>
        <taxon>Trichonephila</taxon>
        <taxon>Trichonephila inaurata</taxon>
    </lineage>
</organism>
<comment type="caution">
    <text evidence="1">The sequence shown here is derived from an EMBL/GenBank/DDBJ whole genome shotgun (WGS) entry which is preliminary data.</text>
</comment>
<proteinExistence type="predicted"/>
<gene>
    <name evidence="1" type="primary">Otof_0</name>
    <name evidence="1" type="ORF">TNIN_318371</name>
</gene>
<keyword evidence="2" id="KW-1185">Reference proteome</keyword>
<accession>A0A8X6WWJ9</accession>
<reference evidence="1" key="1">
    <citation type="submission" date="2020-08" db="EMBL/GenBank/DDBJ databases">
        <title>Multicomponent nature underlies the extraordinary mechanical properties of spider dragline silk.</title>
        <authorList>
            <person name="Kono N."/>
            <person name="Nakamura H."/>
            <person name="Mori M."/>
            <person name="Yoshida Y."/>
            <person name="Ohtoshi R."/>
            <person name="Malay A.D."/>
            <person name="Moran D.A.P."/>
            <person name="Tomita M."/>
            <person name="Numata K."/>
            <person name="Arakawa K."/>
        </authorList>
    </citation>
    <scope>NUCLEOTIDE SEQUENCE</scope>
</reference>
<sequence length="104" mass="11688">MGVWRDDETGSRDLLRKRMRGNLSRTPTNSNMVRLVTFIGDPLAFNRSSTQTLNMRGGENVYITGSSDEEDRLMRPYDECSSDTAAPYSINTPVVLKKWAAAAR</sequence>
<protein>
    <submittedName>
        <fullName evidence="1">Otoferlin</fullName>
    </submittedName>
</protein>
<dbReference type="EMBL" id="BMAV01003244">
    <property type="protein sequence ID" value="GFY42684.1"/>
    <property type="molecule type" value="Genomic_DNA"/>
</dbReference>
<evidence type="ECO:0000313" key="1">
    <source>
        <dbReference type="EMBL" id="GFY42684.1"/>
    </source>
</evidence>
<dbReference type="AlphaFoldDB" id="A0A8X6WWJ9"/>
<evidence type="ECO:0000313" key="2">
    <source>
        <dbReference type="Proteomes" id="UP000886998"/>
    </source>
</evidence>
<dbReference type="Proteomes" id="UP000886998">
    <property type="component" value="Unassembled WGS sequence"/>
</dbReference>